<accession>A0ABX1RX73</accession>
<dbReference type="InterPro" id="IPR029062">
    <property type="entry name" value="Class_I_gatase-like"/>
</dbReference>
<keyword evidence="5" id="KW-1185">Reference proteome</keyword>
<comment type="caution">
    <text evidence="4">The sequence shown here is derived from an EMBL/GenBank/DDBJ whole genome shotgun (WGS) entry which is preliminary data.</text>
</comment>
<dbReference type="Gene3D" id="3.20.20.80">
    <property type="entry name" value="Glycosidases"/>
    <property type="match status" value="1"/>
</dbReference>
<dbReference type="SUPFAM" id="SSF51445">
    <property type="entry name" value="(Trans)glycosidases"/>
    <property type="match status" value="1"/>
</dbReference>
<protein>
    <recommendedName>
        <fullName evidence="3">Glycoside hydrolase family 42 N-terminal domain-containing protein</fullName>
    </recommendedName>
</protein>
<dbReference type="EMBL" id="JABBHF010000002">
    <property type="protein sequence ID" value="NMH86809.1"/>
    <property type="molecule type" value="Genomic_DNA"/>
</dbReference>
<reference evidence="4 5" key="1">
    <citation type="submission" date="2020-04" db="EMBL/GenBank/DDBJ databases">
        <title>A Flavivirga sp. nov.</title>
        <authorList>
            <person name="Sun X."/>
        </authorList>
    </citation>
    <scope>NUCLEOTIDE SEQUENCE [LARGE SCALE GENOMIC DNA]</scope>
    <source>
        <strain evidence="4 5">Y03</strain>
    </source>
</reference>
<keyword evidence="2" id="KW-0326">Glycosidase</keyword>
<dbReference type="Gene3D" id="3.40.50.880">
    <property type="match status" value="1"/>
</dbReference>
<organism evidence="4 5">
    <name type="scientific">Flavivirga algicola</name>
    <dbReference type="NCBI Taxonomy" id="2729136"/>
    <lineage>
        <taxon>Bacteria</taxon>
        <taxon>Pseudomonadati</taxon>
        <taxon>Bacteroidota</taxon>
        <taxon>Flavobacteriia</taxon>
        <taxon>Flavobacteriales</taxon>
        <taxon>Flavobacteriaceae</taxon>
        <taxon>Flavivirga</taxon>
    </lineage>
</organism>
<evidence type="ECO:0000313" key="5">
    <source>
        <dbReference type="Proteomes" id="UP000746690"/>
    </source>
</evidence>
<gene>
    <name evidence="4" type="ORF">HHX25_04790</name>
</gene>
<dbReference type="RefSeq" id="WP_169670703.1">
    <property type="nucleotide sequence ID" value="NZ_JABBHF010000002.1"/>
</dbReference>
<dbReference type="InterPro" id="IPR017853">
    <property type="entry name" value="GH"/>
</dbReference>
<proteinExistence type="predicted"/>
<dbReference type="InterPro" id="IPR013529">
    <property type="entry name" value="Glyco_hydro_42_N"/>
</dbReference>
<name>A0ABX1RX73_9FLAO</name>
<dbReference type="Proteomes" id="UP000746690">
    <property type="component" value="Unassembled WGS sequence"/>
</dbReference>
<evidence type="ECO:0000256" key="2">
    <source>
        <dbReference type="ARBA" id="ARBA00023295"/>
    </source>
</evidence>
<sequence>MIRIKKKQLEIFLKKYSLVALLLIGIFKINAQSLDKVAREKIRNLEKLISKAERNDIDVLKEKTTIRTAETFLTYANWDEKHIAENEKYFKKVPLYRDDALEKAKALPDFERKEVVLMLDEAISYLQLLIDKQVFRKPSKNIDWERVGVEGDQLTFEGRPVFLTDYTWKPDTKKLTEFHGNQDGFFITPSYIQQDGSLIPSVYNKLSSKEDGTLGFIFLNHKTVPEWALKAYGDSLVLPTDRYTVYDIDNPGAKDFQRRLIKAVVPFTANRKFSELGYMLCNEPHFFTQKTGDKLAWASGPVTEFTKAKFRNWLKQKHQNIDVLNKLWSSNFKNFETIRINIPIDTGLQGTPTWYDWNLFNLHRVTEWYQFLKNEIKKYDTNAKVHLKIMPNLWTDNKRSHGIDLEALTEMSGIVGNDSGAEHNRTWGPPYEWEKDYAFEWRELCMGFDFMKSVSPKKINFNSELHYLSTVRSRNLYLDPQYARAVFWLAHTYGMTASQIWYWPRKENGAISGRAGKGYAGSNSQQPRVTNEVATTMIDLNTNAEVIMAMQRQRKPVRIFYSKTSAINKKEHMDDLFHLYESLNFEGIPLGFVTKNIFEKQDHKKWDVVLVRKTPYATEEEFNAIQNYLDQGGTVIIDSESLKRNEYGVPMTKTLKQETGNLIELSSKESIKKVLMLFLERKGLGGNIIIEETNKVGKKGCIWKVVKNKKGNDVLSVVNVGKTNASLKISFKNKKQFVCIDLIKGVEVNTNPILKPYEVYFVELINMK</sequence>
<dbReference type="CDD" id="cd03143">
    <property type="entry name" value="A4_beta-galactosidase_middle_domain"/>
    <property type="match status" value="1"/>
</dbReference>
<evidence type="ECO:0000313" key="4">
    <source>
        <dbReference type="EMBL" id="NMH86809.1"/>
    </source>
</evidence>
<keyword evidence="1" id="KW-0378">Hydrolase</keyword>
<evidence type="ECO:0000259" key="3">
    <source>
        <dbReference type="Pfam" id="PF02449"/>
    </source>
</evidence>
<evidence type="ECO:0000256" key="1">
    <source>
        <dbReference type="ARBA" id="ARBA00022801"/>
    </source>
</evidence>
<dbReference type="Pfam" id="PF02449">
    <property type="entry name" value="Glyco_hydro_42"/>
    <property type="match status" value="1"/>
</dbReference>
<feature type="domain" description="Glycoside hydrolase family 42 N-terminal" evidence="3">
    <location>
        <begin position="273"/>
        <end position="454"/>
    </location>
</feature>